<dbReference type="AlphaFoldDB" id="A0A955L8P6"/>
<name>A0A955L8P6_9BACT</name>
<organism evidence="1 2">
    <name type="scientific">Candidatus Dojkabacteria bacterium</name>
    <dbReference type="NCBI Taxonomy" id="2099670"/>
    <lineage>
        <taxon>Bacteria</taxon>
        <taxon>Candidatus Dojkabacteria</taxon>
    </lineage>
</organism>
<proteinExistence type="predicted"/>
<sequence>MKIVIRREPITYEQRVNAAIAMLYEQMQKNYTGGYRILGELPMESQEWWSLKKRLDILGFALTYLQNLLKVEDGHYKLERFCKIVNSLRSILEQDLRDFELSVAFLKNINIDMAVA</sequence>
<reference evidence="1" key="2">
    <citation type="journal article" date="2021" name="Microbiome">
        <title>Successional dynamics and alternative stable states in a saline activated sludge microbial community over 9 years.</title>
        <authorList>
            <person name="Wang Y."/>
            <person name="Ye J."/>
            <person name="Ju F."/>
            <person name="Liu L."/>
            <person name="Boyd J.A."/>
            <person name="Deng Y."/>
            <person name="Parks D.H."/>
            <person name="Jiang X."/>
            <person name="Yin X."/>
            <person name="Woodcroft B.J."/>
            <person name="Tyson G.W."/>
            <person name="Hugenholtz P."/>
            <person name="Polz M.F."/>
            <person name="Zhang T."/>
        </authorList>
    </citation>
    <scope>NUCLEOTIDE SEQUENCE</scope>
    <source>
        <strain evidence="1">HKST-UBA11</strain>
    </source>
</reference>
<dbReference type="Proteomes" id="UP000754563">
    <property type="component" value="Unassembled WGS sequence"/>
</dbReference>
<accession>A0A955L8P6</accession>
<comment type="caution">
    <text evidence="1">The sequence shown here is derived from an EMBL/GenBank/DDBJ whole genome shotgun (WGS) entry which is preliminary data.</text>
</comment>
<evidence type="ECO:0000313" key="2">
    <source>
        <dbReference type="Proteomes" id="UP000754563"/>
    </source>
</evidence>
<dbReference type="EMBL" id="JAGQLH010000042">
    <property type="protein sequence ID" value="MCA9385747.1"/>
    <property type="molecule type" value="Genomic_DNA"/>
</dbReference>
<protein>
    <submittedName>
        <fullName evidence="1">Uncharacterized protein</fullName>
    </submittedName>
</protein>
<reference evidence="1" key="1">
    <citation type="submission" date="2020-04" db="EMBL/GenBank/DDBJ databases">
        <authorList>
            <person name="Zhang T."/>
        </authorList>
    </citation>
    <scope>NUCLEOTIDE SEQUENCE</scope>
    <source>
        <strain evidence="1">HKST-UBA11</strain>
    </source>
</reference>
<evidence type="ECO:0000313" key="1">
    <source>
        <dbReference type="EMBL" id="MCA9385747.1"/>
    </source>
</evidence>
<gene>
    <name evidence="1" type="ORF">KC717_03805</name>
</gene>